<gene>
    <name evidence="1" type="ORF">EQG68_00560</name>
</gene>
<dbReference type="EMBL" id="SBKQ01000001">
    <property type="protein sequence ID" value="RXR35419.1"/>
    <property type="molecule type" value="Genomic_DNA"/>
</dbReference>
<sequence length="130" mass="15752">MKIFFKNIREVFSKIKDNLYSKEFAWLIATAFVYEEDNDISFEDSLFDKYGFLFHFFIVDLNYISDSDFKNIIEKVLELSYENINPIEIKKILYHKQLDNLKIKLDKKDITKKIYESQVRKYLGEDYKDS</sequence>
<evidence type="ECO:0000313" key="2">
    <source>
        <dbReference type="Proteomes" id="UP000289734"/>
    </source>
</evidence>
<accession>A0A4Q1L0L1</accession>
<reference evidence="2" key="1">
    <citation type="submission" date="2019-01" db="EMBL/GenBank/DDBJ databases">
        <title>Cytophagaceae bacterium strain CAR-16.</title>
        <authorList>
            <person name="Chen W.-M."/>
        </authorList>
    </citation>
    <scope>NUCLEOTIDE SEQUENCE [LARGE SCALE GENOMIC DNA]</scope>
    <source>
        <strain evidence="2">ICH-30</strain>
    </source>
</reference>
<organism evidence="1 2">
    <name type="scientific">Flavobacterium piscinae</name>
    <dbReference type="NCBI Taxonomy" id="2506424"/>
    <lineage>
        <taxon>Bacteria</taxon>
        <taxon>Pseudomonadati</taxon>
        <taxon>Bacteroidota</taxon>
        <taxon>Flavobacteriia</taxon>
        <taxon>Flavobacteriales</taxon>
        <taxon>Flavobacteriaceae</taxon>
        <taxon>Flavobacterium</taxon>
    </lineage>
</organism>
<dbReference type="AlphaFoldDB" id="A0A4Q1L0L1"/>
<protein>
    <submittedName>
        <fullName evidence="1">Uncharacterized protein</fullName>
    </submittedName>
</protein>
<evidence type="ECO:0000313" key="1">
    <source>
        <dbReference type="EMBL" id="RXR35419.1"/>
    </source>
</evidence>
<dbReference type="RefSeq" id="WP_129462843.1">
    <property type="nucleotide sequence ID" value="NZ_SBKQ01000001.1"/>
</dbReference>
<name>A0A4Q1L0L1_9FLAO</name>
<keyword evidence="2" id="KW-1185">Reference proteome</keyword>
<comment type="caution">
    <text evidence="1">The sequence shown here is derived from an EMBL/GenBank/DDBJ whole genome shotgun (WGS) entry which is preliminary data.</text>
</comment>
<proteinExistence type="predicted"/>
<dbReference type="Proteomes" id="UP000289734">
    <property type="component" value="Unassembled WGS sequence"/>
</dbReference>